<organism evidence="3 4">
    <name type="scientific">Luteimonas gilva</name>
    <dbReference type="NCBI Taxonomy" id="2572684"/>
    <lineage>
        <taxon>Bacteria</taxon>
        <taxon>Pseudomonadati</taxon>
        <taxon>Pseudomonadota</taxon>
        <taxon>Gammaproteobacteria</taxon>
        <taxon>Lysobacterales</taxon>
        <taxon>Lysobacteraceae</taxon>
        <taxon>Luteimonas</taxon>
    </lineage>
</organism>
<accession>A0A4U5JR23</accession>
<dbReference type="InterPro" id="IPR027843">
    <property type="entry name" value="DUF4440"/>
</dbReference>
<dbReference type="Gene3D" id="3.10.450.50">
    <property type="match status" value="1"/>
</dbReference>
<dbReference type="Proteomes" id="UP000308707">
    <property type="component" value="Unassembled WGS sequence"/>
</dbReference>
<dbReference type="SUPFAM" id="SSF54427">
    <property type="entry name" value="NTF2-like"/>
    <property type="match status" value="1"/>
</dbReference>
<sequence length="248" mass="27234">MAASSLHLLPLVAALLLAIPSRAHAEHASTADLKELTAITQSLMDALANGKKEVWDAALADDAVVIDEFGRTQQRQEAVDGITGLPPGLSGEIKLLNPKAQTYGDAAVFTADADEYETVFGQKLHILYRMTNTFVRQDGRWKLAAMHTVTVPTTPPALDVAGLKLDDYPGVYRYAPERAFTVASDGKGLSFTTRPGRPATRLLPLARDVFMDDGVEKNLFLFRRDASGRVVELIERRKFNDLSLKREK</sequence>
<evidence type="ECO:0000313" key="4">
    <source>
        <dbReference type="Proteomes" id="UP000308707"/>
    </source>
</evidence>
<dbReference type="InterPro" id="IPR032710">
    <property type="entry name" value="NTF2-like_dom_sf"/>
</dbReference>
<dbReference type="AlphaFoldDB" id="A0A4U5JR23"/>
<evidence type="ECO:0000259" key="2">
    <source>
        <dbReference type="Pfam" id="PF14534"/>
    </source>
</evidence>
<dbReference type="OrthoDB" id="110077at2"/>
<feature type="chain" id="PRO_5020212978" evidence="1">
    <location>
        <begin position="26"/>
        <end position="248"/>
    </location>
</feature>
<keyword evidence="1" id="KW-0732">Signal</keyword>
<proteinExistence type="predicted"/>
<evidence type="ECO:0000313" key="3">
    <source>
        <dbReference type="EMBL" id="TKR30377.1"/>
    </source>
</evidence>
<protein>
    <submittedName>
        <fullName evidence="3">DUF4440 domain-containing protein</fullName>
    </submittedName>
</protein>
<reference evidence="3 4" key="1">
    <citation type="submission" date="2019-04" db="EMBL/GenBank/DDBJ databases">
        <title>Reference strain of H23.</title>
        <authorList>
            <person name="Luo X."/>
        </authorList>
    </citation>
    <scope>NUCLEOTIDE SEQUENCE [LARGE SCALE GENOMIC DNA]</scope>
    <source>
        <strain evidence="3 4">H23</strain>
    </source>
</reference>
<dbReference type="EMBL" id="SZUA01000002">
    <property type="protein sequence ID" value="TKR30377.1"/>
    <property type="molecule type" value="Genomic_DNA"/>
</dbReference>
<gene>
    <name evidence="3" type="ORF">FCE95_09615</name>
</gene>
<dbReference type="RefSeq" id="WP_137266807.1">
    <property type="nucleotide sequence ID" value="NZ_SZUA01000002.1"/>
</dbReference>
<feature type="signal peptide" evidence="1">
    <location>
        <begin position="1"/>
        <end position="25"/>
    </location>
</feature>
<dbReference type="Pfam" id="PF14534">
    <property type="entry name" value="DUF4440"/>
    <property type="match status" value="1"/>
</dbReference>
<name>A0A4U5JR23_9GAMM</name>
<evidence type="ECO:0000256" key="1">
    <source>
        <dbReference type="SAM" id="SignalP"/>
    </source>
</evidence>
<feature type="domain" description="DUF4440" evidence="2">
    <location>
        <begin position="37"/>
        <end position="143"/>
    </location>
</feature>
<comment type="caution">
    <text evidence="3">The sequence shown here is derived from an EMBL/GenBank/DDBJ whole genome shotgun (WGS) entry which is preliminary data.</text>
</comment>
<keyword evidence="4" id="KW-1185">Reference proteome</keyword>